<dbReference type="InterPro" id="IPR029058">
    <property type="entry name" value="AB_hydrolase_fold"/>
</dbReference>
<organism evidence="1 2">
    <name type="scientific">Acetobacter estunensis</name>
    <dbReference type="NCBI Taxonomy" id="104097"/>
    <lineage>
        <taxon>Bacteria</taxon>
        <taxon>Pseudomonadati</taxon>
        <taxon>Pseudomonadota</taxon>
        <taxon>Alphaproteobacteria</taxon>
        <taxon>Acetobacterales</taxon>
        <taxon>Acetobacteraceae</taxon>
        <taxon>Acetobacter</taxon>
    </lineage>
</organism>
<keyword evidence="2" id="KW-1185">Reference proteome</keyword>
<dbReference type="GO" id="GO:0016787">
    <property type="term" value="F:hydrolase activity"/>
    <property type="evidence" value="ECO:0007669"/>
    <property type="project" value="UniProtKB-KW"/>
</dbReference>
<reference evidence="1" key="1">
    <citation type="submission" date="2019-11" db="EMBL/GenBank/DDBJ databases">
        <title>Description of new Acetobacter species.</title>
        <authorList>
            <person name="Cleenwerck I."/>
            <person name="Sombolestani A.S."/>
        </authorList>
    </citation>
    <scope>NUCLEOTIDE SEQUENCE</scope>
    <source>
        <strain evidence="1">LMG 1626</strain>
    </source>
</reference>
<dbReference type="AlphaFoldDB" id="A0A967B7W1"/>
<dbReference type="Proteomes" id="UP000597459">
    <property type="component" value="Unassembled WGS sequence"/>
</dbReference>
<proteinExistence type="predicted"/>
<gene>
    <name evidence="1" type="ORF">GOB87_10305</name>
</gene>
<protein>
    <submittedName>
        <fullName evidence="1">Alpha/beta hydrolase</fullName>
    </submittedName>
</protein>
<accession>A0A967B7W1</accession>
<evidence type="ECO:0000313" key="1">
    <source>
        <dbReference type="EMBL" id="NHO54345.1"/>
    </source>
</evidence>
<name>A0A967B7W1_9PROT</name>
<dbReference type="RefSeq" id="WP_166316281.1">
    <property type="nucleotide sequence ID" value="NZ_WOTH01000021.1"/>
</dbReference>
<evidence type="ECO:0000313" key="2">
    <source>
        <dbReference type="Proteomes" id="UP000597459"/>
    </source>
</evidence>
<dbReference type="Gene3D" id="3.40.50.1820">
    <property type="entry name" value="alpha/beta hydrolase"/>
    <property type="match status" value="1"/>
</dbReference>
<keyword evidence="1" id="KW-0378">Hydrolase</keyword>
<dbReference type="EMBL" id="WOTH01000021">
    <property type="protein sequence ID" value="NHO54345.1"/>
    <property type="molecule type" value="Genomic_DNA"/>
</dbReference>
<sequence length="219" mass="23827">MRVVLVHGWGFDATMWGRVRQVLSCEHQTVDLGFFGSPDMHMPTDEPVLAVGHSLGLLWLLTQAELPTGSRVIGINGFARFSQAPDFPQGVAPRVLERMQRGLTRDTGAVLTQFRKNCGNETAQTEDVLPEHSPDIERLSEGLRLLREGDARARIGSVHALLASRDDTIVAPAMTEAGVTPSCIRWEETGGHLLPLTAPALCATFISDILNEARADGHS</sequence>
<comment type="caution">
    <text evidence="1">The sequence shown here is derived from an EMBL/GenBank/DDBJ whole genome shotgun (WGS) entry which is preliminary data.</text>
</comment>
<dbReference type="SUPFAM" id="SSF53474">
    <property type="entry name" value="alpha/beta-Hydrolases"/>
    <property type="match status" value="1"/>
</dbReference>